<proteinExistence type="predicted"/>
<name>A0A0Q9WYM9_DROVI</name>
<gene>
    <name evidence="2" type="primary">Dvir\GJ26570</name>
    <name evidence="2" type="ORF">Dvir_GJ26570</name>
</gene>
<evidence type="ECO:0000313" key="2">
    <source>
        <dbReference type="EMBL" id="KRF85552.1"/>
    </source>
</evidence>
<dbReference type="OrthoDB" id="7872280at2759"/>
<keyword evidence="3" id="KW-1185">Reference proteome</keyword>
<sequence length="266" mass="29133">MQQTQNHKQSKMLSTQPLGVAPGQSLLMTPMSSYNGHSPSPTGSYVPEIKAEQLLYEMDSTRNCPSAASSYNNAYNFPASPTSSCSTADSIAPATALQQQLHKLPSPGQQQEQLLQMLNQQTQQENMNITISVNNGSGNWNTTTMFNGGSITPTSFNNNNNHNNGYSNNQNVFSATSPAYATNCLPFQQEVKFQASPQLLVHPPPPPAPQPQLEENQSFSDLILSTLMDDTAIEHIDPNDIIRDLQATLSNLEMANNQNRNDNTYV</sequence>
<dbReference type="KEGG" id="dvi:26531340"/>
<protein>
    <submittedName>
        <fullName evidence="2">Uncharacterized protein</fullName>
    </submittedName>
</protein>
<dbReference type="Proteomes" id="UP000008792">
    <property type="component" value="Unassembled WGS sequence"/>
</dbReference>
<reference evidence="2 3" key="1">
    <citation type="journal article" date="2007" name="Nature">
        <title>Evolution of genes and genomes on the Drosophila phylogeny.</title>
        <authorList>
            <consortium name="Drosophila 12 Genomes Consortium"/>
            <person name="Clark A.G."/>
            <person name="Eisen M.B."/>
            <person name="Smith D.R."/>
            <person name="Bergman C.M."/>
            <person name="Oliver B."/>
            <person name="Markow T.A."/>
            <person name="Kaufman T.C."/>
            <person name="Kellis M."/>
            <person name="Gelbart W."/>
            <person name="Iyer V.N."/>
            <person name="Pollard D.A."/>
            <person name="Sackton T.B."/>
            <person name="Larracuente A.M."/>
            <person name="Singh N.D."/>
            <person name="Abad J.P."/>
            <person name="Abt D.N."/>
            <person name="Adryan B."/>
            <person name="Aguade M."/>
            <person name="Akashi H."/>
            <person name="Anderson W.W."/>
            <person name="Aquadro C.F."/>
            <person name="Ardell D.H."/>
            <person name="Arguello R."/>
            <person name="Artieri C.G."/>
            <person name="Barbash D.A."/>
            <person name="Barker D."/>
            <person name="Barsanti P."/>
            <person name="Batterham P."/>
            <person name="Batzoglou S."/>
            <person name="Begun D."/>
            <person name="Bhutkar A."/>
            <person name="Blanco E."/>
            <person name="Bosak S.A."/>
            <person name="Bradley R.K."/>
            <person name="Brand A.D."/>
            <person name="Brent M.R."/>
            <person name="Brooks A.N."/>
            <person name="Brown R.H."/>
            <person name="Butlin R.K."/>
            <person name="Caggese C."/>
            <person name="Calvi B.R."/>
            <person name="Bernardo de Carvalho A."/>
            <person name="Caspi A."/>
            <person name="Castrezana S."/>
            <person name="Celniker S.E."/>
            <person name="Chang J.L."/>
            <person name="Chapple C."/>
            <person name="Chatterji S."/>
            <person name="Chinwalla A."/>
            <person name="Civetta A."/>
            <person name="Clifton S.W."/>
            <person name="Comeron J.M."/>
            <person name="Costello J.C."/>
            <person name="Coyne J.A."/>
            <person name="Daub J."/>
            <person name="David R.G."/>
            <person name="Delcher A.L."/>
            <person name="Delehaunty K."/>
            <person name="Do C.B."/>
            <person name="Ebling H."/>
            <person name="Edwards K."/>
            <person name="Eickbush T."/>
            <person name="Evans J.D."/>
            <person name="Filipski A."/>
            <person name="Findeiss S."/>
            <person name="Freyhult E."/>
            <person name="Fulton L."/>
            <person name="Fulton R."/>
            <person name="Garcia A.C."/>
            <person name="Gardiner A."/>
            <person name="Garfield D.A."/>
            <person name="Garvin B.E."/>
            <person name="Gibson G."/>
            <person name="Gilbert D."/>
            <person name="Gnerre S."/>
            <person name="Godfrey J."/>
            <person name="Good R."/>
            <person name="Gotea V."/>
            <person name="Gravely B."/>
            <person name="Greenberg A.J."/>
            <person name="Griffiths-Jones S."/>
            <person name="Gross S."/>
            <person name="Guigo R."/>
            <person name="Gustafson E.A."/>
            <person name="Haerty W."/>
            <person name="Hahn M.W."/>
            <person name="Halligan D.L."/>
            <person name="Halpern A.L."/>
            <person name="Halter G.M."/>
            <person name="Han M.V."/>
            <person name="Heger A."/>
            <person name="Hillier L."/>
            <person name="Hinrichs A.S."/>
            <person name="Holmes I."/>
            <person name="Hoskins R.A."/>
            <person name="Hubisz M.J."/>
            <person name="Hultmark D."/>
            <person name="Huntley M.A."/>
            <person name="Jaffe D.B."/>
            <person name="Jagadeeshan S."/>
            <person name="Jeck W.R."/>
            <person name="Johnson J."/>
            <person name="Jones C.D."/>
            <person name="Jordan W.C."/>
            <person name="Karpen G.H."/>
            <person name="Kataoka E."/>
            <person name="Keightley P.D."/>
            <person name="Kheradpour P."/>
            <person name="Kirkness E.F."/>
            <person name="Koerich L.B."/>
            <person name="Kristiansen K."/>
            <person name="Kudrna D."/>
            <person name="Kulathinal R.J."/>
            <person name="Kumar S."/>
            <person name="Kwok R."/>
            <person name="Lander E."/>
            <person name="Langley C.H."/>
            <person name="Lapoint R."/>
            <person name="Lazzaro B.P."/>
            <person name="Lee S.J."/>
            <person name="Levesque L."/>
            <person name="Li R."/>
            <person name="Lin C.F."/>
            <person name="Lin M.F."/>
            <person name="Lindblad-Toh K."/>
            <person name="Llopart A."/>
            <person name="Long M."/>
            <person name="Low L."/>
            <person name="Lozovsky E."/>
            <person name="Lu J."/>
            <person name="Luo M."/>
            <person name="Machado C.A."/>
            <person name="Makalowski W."/>
            <person name="Marzo M."/>
            <person name="Matsuda M."/>
            <person name="Matzkin L."/>
            <person name="McAllister B."/>
            <person name="McBride C.S."/>
            <person name="McKernan B."/>
            <person name="McKernan K."/>
            <person name="Mendez-Lago M."/>
            <person name="Minx P."/>
            <person name="Mollenhauer M.U."/>
            <person name="Montooth K."/>
            <person name="Mount S.M."/>
            <person name="Mu X."/>
            <person name="Myers E."/>
            <person name="Negre B."/>
            <person name="Newfeld S."/>
            <person name="Nielsen R."/>
            <person name="Noor M.A."/>
            <person name="O'Grady P."/>
            <person name="Pachter L."/>
            <person name="Papaceit M."/>
            <person name="Parisi M.J."/>
            <person name="Parisi M."/>
            <person name="Parts L."/>
            <person name="Pedersen J.S."/>
            <person name="Pesole G."/>
            <person name="Phillippy A.M."/>
            <person name="Ponting C.P."/>
            <person name="Pop M."/>
            <person name="Porcelli D."/>
            <person name="Powell J.R."/>
            <person name="Prohaska S."/>
            <person name="Pruitt K."/>
            <person name="Puig M."/>
            <person name="Quesneville H."/>
            <person name="Ram K.R."/>
            <person name="Rand D."/>
            <person name="Rasmussen M.D."/>
            <person name="Reed L.K."/>
            <person name="Reenan R."/>
            <person name="Reily A."/>
            <person name="Remington K.A."/>
            <person name="Rieger T.T."/>
            <person name="Ritchie M.G."/>
            <person name="Robin C."/>
            <person name="Rogers Y.H."/>
            <person name="Rohde C."/>
            <person name="Rozas J."/>
            <person name="Rubenfield M.J."/>
            <person name="Ruiz A."/>
            <person name="Russo S."/>
            <person name="Salzberg S.L."/>
            <person name="Sanchez-Gracia A."/>
            <person name="Saranga D.J."/>
            <person name="Sato H."/>
            <person name="Schaeffer S.W."/>
            <person name="Schatz M.C."/>
            <person name="Schlenke T."/>
            <person name="Schwartz R."/>
            <person name="Segarra C."/>
            <person name="Singh R.S."/>
            <person name="Sirot L."/>
            <person name="Sirota M."/>
            <person name="Sisneros N.B."/>
            <person name="Smith C.D."/>
            <person name="Smith T.F."/>
            <person name="Spieth J."/>
            <person name="Stage D.E."/>
            <person name="Stark A."/>
            <person name="Stephan W."/>
            <person name="Strausberg R.L."/>
            <person name="Strempel S."/>
            <person name="Sturgill D."/>
            <person name="Sutton G."/>
            <person name="Sutton G.G."/>
            <person name="Tao W."/>
            <person name="Teichmann S."/>
            <person name="Tobari Y.N."/>
            <person name="Tomimura Y."/>
            <person name="Tsolas J.M."/>
            <person name="Valente V.L."/>
            <person name="Venter E."/>
            <person name="Venter J.C."/>
            <person name="Vicario S."/>
            <person name="Vieira F.G."/>
            <person name="Vilella A.J."/>
            <person name="Villasante A."/>
            <person name="Walenz B."/>
            <person name="Wang J."/>
            <person name="Wasserman M."/>
            <person name="Watts T."/>
            <person name="Wilson D."/>
            <person name="Wilson R.K."/>
            <person name="Wing R.A."/>
            <person name="Wolfner M.F."/>
            <person name="Wong A."/>
            <person name="Wong G.K."/>
            <person name="Wu C.I."/>
            <person name="Wu G."/>
            <person name="Yamamoto D."/>
            <person name="Yang H.P."/>
            <person name="Yang S.P."/>
            <person name="Yorke J.A."/>
            <person name="Yoshida K."/>
            <person name="Zdobnov E."/>
            <person name="Zhang P."/>
            <person name="Zhang Y."/>
            <person name="Zimin A.V."/>
            <person name="Baldwin J."/>
            <person name="Abdouelleil A."/>
            <person name="Abdulkadir J."/>
            <person name="Abebe A."/>
            <person name="Abera B."/>
            <person name="Abreu J."/>
            <person name="Acer S.C."/>
            <person name="Aftuck L."/>
            <person name="Alexander A."/>
            <person name="An P."/>
            <person name="Anderson E."/>
            <person name="Anderson S."/>
            <person name="Arachi H."/>
            <person name="Azer M."/>
            <person name="Bachantsang P."/>
            <person name="Barry A."/>
            <person name="Bayul T."/>
            <person name="Berlin A."/>
            <person name="Bessette D."/>
            <person name="Bloom T."/>
            <person name="Blye J."/>
            <person name="Boguslavskiy L."/>
            <person name="Bonnet C."/>
            <person name="Boukhgalter B."/>
            <person name="Bourzgui I."/>
            <person name="Brown A."/>
            <person name="Cahill P."/>
            <person name="Channer S."/>
            <person name="Cheshatsang Y."/>
            <person name="Chuda L."/>
            <person name="Citroen M."/>
            <person name="Collymore A."/>
            <person name="Cooke P."/>
            <person name="Costello M."/>
            <person name="D'Aco K."/>
            <person name="Daza R."/>
            <person name="De Haan G."/>
            <person name="DeGray S."/>
            <person name="DeMaso C."/>
            <person name="Dhargay N."/>
            <person name="Dooley K."/>
            <person name="Dooley E."/>
            <person name="Doricent M."/>
            <person name="Dorje P."/>
            <person name="Dorjee K."/>
            <person name="Dupes A."/>
            <person name="Elong R."/>
            <person name="Falk J."/>
            <person name="Farina A."/>
            <person name="Faro S."/>
            <person name="Ferguson D."/>
            <person name="Fisher S."/>
            <person name="Foley C.D."/>
            <person name="Franke A."/>
            <person name="Friedrich D."/>
            <person name="Gadbois L."/>
            <person name="Gearin G."/>
            <person name="Gearin C.R."/>
            <person name="Giannoukos G."/>
            <person name="Goode T."/>
            <person name="Graham J."/>
            <person name="Grandbois E."/>
            <person name="Grewal S."/>
            <person name="Gyaltsen K."/>
            <person name="Hafez N."/>
            <person name="Hagos B."/>
            <person name="Hall J."/>
            <person name="Henson C."/>
            <person name="Hollinger A."/>
            <person name="Honan T."/>
            <person name="Huard M.D."/>
            <person name="Hughes L."/>
            <person name="Hurhula B."/>
            <person name="Husby M.E."/>
            <person name="Kamat A."/>
            <person name="Kanga B."/>
            <person name="Kashin S."/>
            <person name="Khazanovich D."/>
            <person name="Kisner P."/>
            <person name="Lance K."/>
            <person name="Lara M."/>
            <person name="Lee W."/>
            <person name="Lennon N."/>
            <person name="Letendre F."/>
            <person name="LeVine R."/>
            <person name="Lipovsky A."/>
            <person name="Liu X."/>
            <person name="Liu J."/>
            <person name="Liu S."/>
            <person name="Lokyitsang T."/>
            <person name="Lokyitsang Y."/>
            <person name="Lubonja R."/>
            <person name="Lui A."/>
            <person name="MacDonald P."/>
            <person name="Magnisalis V."/>
            <person name="Maru K."/>
            <person name="Matthews C."/>
            <person name="McCusker W."/>
            <person name="McDonough S."/>
            <person name="Mehta T."/>
            <person name="Meldrim J."/>
            <person name="Meneus L."/>
            <person name="Mihai O."/>
            <person name="Mihalev A."/>
            <person name="Mihova T."/>
            <person name="Mittelman R."/>
            <person name="Mlenga V."/>
            <person name="Montmayeur A."/>
            <person name="Mulrain L."/>
            <person name="Navidi A."/>
            <person name="Naylor J."/>
            <person name="Negash T."/>
            <person name="Nguyen T."/>
            <person name="Nguyen N."/>
            <person name="Nicol R."/>
            <person name="Norbu C."/>
            <person name="Norbu N."/>
            <person name="Novod N."/>
            <person name="O'Neill B."/>
            <person name="Osman S."/>
            <person name="Markiewicz E."/>
            <person name="Oyono O.L."/>
            <person name="Patti C."/>
            <person name="Phunkhang P."/>
            <person name="Pierre F."/>
            <person name="Priest M."/>
            <person name="Raghuraman S."/>
            <person name="Rege F."/>
            <person name="Reyes R."/>
            <person name="Rise C."/>
            <person name="Rogov P."/>
            <person name="Ross K."/>
            <person name="Ryan E."/>
            <person name="Settipalli S."/>
            <person name="Shea T."/>
            <person name="Sherpa N."/>
            <person name="Shi L."/>
            <person name="Shih D."/>
            <person name="Sparrow T."/>
            <person name="Spaulding J."/>
            <person name="Stalker J."/>
            <person name="Stange-Thomann N."/>
            <person name="Stavropoulos S."/>
            <person name="Stone C."/>
            <person name="Strader C."/>
            <person name="Tesfaye S."/>
            <person name="Thomson T."/>
            <person name="Thoulutsang Y."/>
            <person name="Thoulutsang D."/>
            <person name="Topham K."/>
            <person name="Topping I."/>
            <person name="Tsamla T."/>
            <person name="Vassiliev H."/>
            <person name="Vo A."/>
            <person name="Wangchuk T."/>
            <person name="Wangdi T."/>
            <person name="Weiand M."/>
            <person name="Wilkinson J."/>
            <person name="Wilson A."/>
            <person name="Yadav S."/>
            <person name="Young G."/>
            <person name="Yu Q."/>
            <person name="Zembek L."/>
            <person name="Zhong D."/>
            <person name="Zimmer A."/>
            <person name="Zwirko Z."/>
            <person name="Jaffe D.B."/>
            <person name="Alvarez P."/>
            <person name="Brockman W."/>
            <person name="Butler J."/>
            <person name="Chin C."/>
            <person name="Gnerre S."/>
            <person name="Grabherr M."/>
            <person name="Kleber M."/>
            <person name="Mauceli E."/>
            <person name="MacCallum I."/>
        </authorList>
    </citation>
    <scope>NUCLEOTIDE SEQUENCE [LARGE SCALE GENOMIC DNA]</scope>
    <source>
        <strain evidence="3">Tucson 15010-1051.87</strain>
    </source>
</reference>
<accession>A0A0Q9WYM9</accession>
<evidence type="ECO:0000313" key="3">
    <source>
        <dbReference type="Proteomes" id="UP000008792"/>
    </source>
</evidence>
<dbReference type="AlphaFoldDB" id="A0A0Q9WYM9"/>
<evidence type="ECO:0000256" key="1">
    <source>
        <dbReference type="SAM" id="MobiDB-lite"/>
    </source>
</evidence>
<dbReference type="InParanoid" id="A0A0Q9WYM9"/>
<dbReference type="EMBL" id="CH940661">
    <property type="protein sequence ID" value="KRF85552.1"/>
    <property type="molecule type" value="Genomic_DNA"/>
</dbReference>
<feature type="region of interest" description="Disordered" evidence="1">
    <location>
        <begin position="1"/>
        <end position="21"/>
    </location>
</feature>
<feature type="compositionally biased region" description="Polar residues" evidence="1">
    <location>
        <begin position="1"/>
        <end position="17"/>
    </location>
</feature>
<organism evidence="2 3">
    <name type="scientific">Drosophila virilis</name>
    <name type="common">Fruit fly</name>
    <dbReference type="NCBI Taxonomy" id="7244"/>
    <lineage>
        <taxon>Eukaryota</taxon>
        <taxon>Metazoa</taxon>
        <taxon>Ecdysozoa</taxon>
        <taxon>Arthropoda</taxon>
        <taxon>Hexapoda</taxon>
        <taxon>Insecta</taxon>
        <taxon>Pterygota</taxon>
        <taxon>Neoptera</taxon>
        <taxon>Endopterygota</taxon>
        <taxon>Diptera</taxon>
        <taxon>Brachycera</taxon>
        <taxon>Muscomorpha</taxon>
        <taxon>Ephydroidea</taxon>
        <taxon>Drosophilidae</taxon>
        <taxon>Drosophila</taxon>
    </lineage>
</organism>